<keyword evidence="4" id="KW-0732">Signal</keyword>
<gene>
    <name evidence="6" type="ORF">HNO88_001563</name>
</gene>
<evidence type="ECO:0000256" key="4">
    <source>
        <dbReference type="SAM" id="SignalP"/>
    </source>
</evidence>
<dbReference type="GO" id="GO:0009251">
    <property type="term" value="P:glucan catabolic process"/>
    <property type="evidence" value="ECO:0007669"/>
    <property type="project" value="TreeGrafter"/>
</dbReference>
<evidence type="ECO:0000259" key="5">
    <source>
        <dbReference type="Pfam" id="PF00150"/>
    </source>
</evidence>
<accession>A0A7W7NWB2</accession>
<organism evidence="6 7">
    <name type="scientific">Novosphingobium chloroacetimidivorans</name>
    <dbReference type="NCBI Taxonomy" id="1428314"/>
    <lineage>
        <taxon>Bacteria</taxon>
        <taxon>Pseudomonadati</taxon>
        <taxon>Pseudomonadota</taxon>
        <taxon>Alphaproteobacteria</taxon>
        <taxon>Sphingomonadales</taxon>
        <taxon>Sphingomonadaceae</taxon>
        <taxon>Novosphingobium</taxon>
    </lineage>
</organism>
<dbReference type="InterPro" id="IPR017853">
    <property type="entry name" value="GH"/>
</dbReference>
<dbReference type="PANTHER" id="PTHR34142">
    <property type="entry name" value="ENDO-BETA-1,4-GLUCANASE A"/>
    <property type="match status" value="1"/>
</dbReference>
<protein>
    <submittedName>
        <fullName evidence="6">Endoglucanase</fullName>
        <ecNumber evidence="6">3.2.1.4</ecNumber>
    </submittedName>
</protein>
<dbReference type="InterPro" id="IPR001547">
    <property type="entry name" value="Glyco_hydro_5"/>
</dbReference>
<keyword evidence="1 3" id="KW-0378">Hydrolase</keyword>
<dbReference type="RefSeq" id="WP_184243749.1">
    <property type="nucleotide sequence ID" value="NZ_JACHLR010000005.1"/>
</dbReference>
<name>A0A7W7NWB2_9SPHN</name>
<dbReference type="GO" id="GO:0008810">
    <property type="term" value="F:cellulase activity"/>
    <property type="evidence" value="ECO:0007669"/>
    <property type="project" value="UniProtKB-EC"/>
</dbReference>
<feature type="chain" id="PRO_5030776766" evidence="4">
    <location>
        <begin position="19"/>
        <end position="308"/>
    </location>
</feature>
<dbReference type="EC" id="3.2.1.4" evidence="6"/>
<dbReference type="SUPFAM" id="SSF51445">
    <property type="entry name" value="(Trans)glycosidases"/>
    <property type="match status" value="1"/>
</dbReference>
<dbReference type="EMBL" id="JACHLR010000005">
    <property type="protein sequence ID" value="MBB4858244.1"/>
    <property type="molecule type" value="Genomic_DNA"/>
</dbReference>
<dbReference type="Proteomes" id="UP000555448">
    <property type="component" value="Unassembled WGS sequence"/>
</dbReference>
<dbReference type="PANTHER" id="PTHR34142:SF1">
    <property type="entry name" value="GLYCOSIDE HYDROLASE FAMILY 5 DOMAIN-CONTAINING PROTEIN"/>
    <property type="match status" value="1"/>
</dbReference>
<sequence>MRTLLIVSLALAALPVSAKPLFGVNLSGLEASKGGRLGWSHIAPTREDIALAVKSGVKVARIPFKMDRVAPGGYLDPIEFGALRVTVATVRAAGIRPLIDDHSYGAQANPTALASAWANIARELPSDVILGLQNEPHKRGADWWPFAQSVVADLRAAGVQNWLSVAGSGYSPANTWDRAQGPHVLRFKDPLKRTYFEAHTYFDKWGSGTEAPCVPGSANRLNPVLRHAQANGYRVIIGELAFSADPSCDAVRSAAVAKIKESPAVYAVTFWTLGNFAMHPRYLFGLTGPGKGKPSVLLNKLVAEWKRF</sequence>
<dbReference type="AlphaFoldDB" id="A0A7W7NWB2"/>
<evidence type="ECO:0000313" key="7">
    <source>
        <dbReference type="Proteomes" id="UP000555448"/>
    </source>
</evidence>
<proteinExistence type="inferred from homology"/>
<feature type="domain" description="Glycoside hydrolase family 5" evidence="5">
    <location>
        <begin position="23"/>
        <end position="275"/>
    </location>
</feature>
<keyword evidence="2 3" id="KW-0326">Glycosidase</keyword>
<reference evidence="6 7" key="1">
    <citation type="submission" date="2020-08" db="EMBL/GenBank/DDBJ databases">
        <title>Functional genomics of gut bacteria from endangered species of beetles.</title>
        <authorList>
            <person name="Carlos-Shanley C."/>
        </authorList>
    </citation>
    <scope>NUCLEOTIDE SEQUENCE [LARGE SCALE GENOMIC DNA]</scope>
    <source>
        <strain evidence="6 7">S00245</strain>
    </source>
</reference>
<comment type="similarity">
    <text evidence="3">Belongs to the glycosyl hydrolase 5 (cellulase A) family.</text>
</comment>
<evidence type="ECO:0000256" key="1">
    <source>
        <dbReference type="ARBA" id="ARBA00022801"/>
    </source>
</evidence>
<keyword evidence="7" id="KW-1185">Reference proteome</keyword>
<dbReference type="Gene3D" id="3.20.20.80">
    <property type="entry name" value="Glycosidases"/>
    <property type="match status" value="1"/>
</dbReference>
<evidence type="ECO:0000313" key="6">
    <source>
        <dbReference type="EMBL" id="MBB4858244.1"/>
    </source>
</evidence>
<comment type="caution">
    <text evidence="6">The sequence shown here is derived from an EMBL/GenBank/DDBJ whole genome shotgun (WGS) entry which is preliminary data.</text>
</comment>
<evidence type="ECO:0000256" key="3">
    <source>
        <dbReference type="RuleBase" id="RU361153"/>
    </source>
</evidence>
<evidence type="ECO:0000256" key="2">
    <source>
        <dbReference type="ARBA" id="ARBA00023295"/>
    </source>
</evidence>
<dbReference type="Pfam" id="PF00150">
    <property type="entry name" value="Cellulase"/>
    <property type="match status" value="1"/>
</dbReference>
<feature type="signal peptide" evidence="4">
    <location>
        <begin position="1"/>
        <end position="18"/>
    </location>
</feature>